<feature type="region of interest" description="Disordered" evidence="1">
    <location>
        <begin position="141"/>
        <end position="176"/>
    </location>
</feature>
<sequence>MLSLSRTVFVFATVVLGVSAQSQGNKPEVPFGLRSPSGFTQCKNTKIVWQGGKPPYKLSLKPVCGPGQSALEEVHDVPTTKSTSTELPIHFAANTPLIVSITDSSNMQATAPQIIVASGDANDSCITQIACKDAAPTPSAPVAIADPTSQPSDAAFPTNRLVTSNPSGTSAQIRTTTDSNGSTMVIVYSYVSETPAPTSSASDESSPESQSNGAVSTSHHPASTILGLVVGFATYLSLEHW</sequence>
<organism evidence="3 4">
    <name type="scientific">Thanatephorus cucumeris (strain AG1-IB / isolate 7/3/14)</name>
    <name type="common">Lettuce bottom rot fungus</name>
    <name type="synonym">Rhizoctonia solani</name>
    <dbReference type="NCBI Taxonomy" id="1108050"/>
    <lineage>
        <taxon>Eukaryota</taxon>
        <taxon>Fungi</taxon>
        <taxon>Dikarya</taxon>
        <taxon>Basidiomycota</taxon>
        <taxon>Agaricomycotina</taxon>
        <taxon>Agaricomycetes</taxon>
        <taxon>Cantharellales</taxon>
        <taxon>Ceratobasidiaceae</taxon>
        <taxon>Rhizoctonia</taxon>
        <taxon>Rhizoctonia solani AG-1</taxon>
    </lineage>
</organism>
<feature type="compositionally biased region" description="Polar residues" evidence="1">
    <location>
        <begin position="160"/>
        <end position="176"/>
    </location>
</feature>
<accession>A0A0B7FHE9</accession>
<dbReference type="OrthoDB" id="3362246at2759"/>
<evidence type="ECO:0000313" key="4">
    <source>
        <dbReference type="Proteomes" id="UP000059188"/>
    </source>
</evidence>
<name>A0A0B7FHE9_THACB</name>
<proteinExistence type="predicted"/>
<reference evidence="3 4" key="1">
    <citation type="submission" date="2014-11" db="EMBL/GenBank/DDBJ databases">
        <authorList>
            <person name="Wibberg Daniel"/>
        </authorList>
    </citation>
    <scope>NUCLEOTIDE SEQUENCE [LARGE SCALE GENOMIC DNA]</scope>
    <source>
        <strain evidence="3">Rhizoctonia solani AG1-IB 7/3/14</strain>
    </source>
</reference>
<dbReference type="EMBL" id="LN679101">
    <property type="protein sequence ID" value="CEL55587.1"/>
    <property type="molecule type" value="Genomic_DNA"/>
</dbReference>
<evidence type="ECO:0000256" key="2">
    <source>
        <dbReference type="SAM" id="SignalP"/>
    </source>
</evidence>
<keyword evidence="2" id="KW-0732">Signal</keyword>
<feature type="chain" id="PRO_5002130424" evidence="2">
    <location>
        <begin position="21"/>
        <end position="241"/>
    </location>
</feature>
<keyword evidence="4" id="KW-1185">Reference proteome</keyword>
<feature type="region of interest" description="Disordered" evidence="1">
    <location>
        <begin position="195"/>
        <end position="220"/>
    </location>
</feature>
<dbReference type="AlphaFoldDB" id="A0A0B7FHE9"/>
<feature type="compositionally biased region" description="Low complexity" evidence="1">
    <location>
        <begin position="195"/>
        <end position="211"/>
    </location>
</feature>
<dbReference type="Proteomes" id="UP000059188">
    <property type="component" value="Unassembled WGS sequence"/>
</dbReference>
<evidence type="ECO:0000256" key="1">
    <source>
        <dbReference type="SAM" id="MobiDB-lite"/>
    </source>
</evidence>
<evidence type="ECO:0000313" key="3">
    <source>
        <dbReference type="EMBL" id="CEL55587.1"/>
    </source>
</evidence>
<gene>
    <name evidence="3" type="ORF">RSOLAG1IB_01599</name>
</gene>
<protein>
    <submittedName>
        <fullName evidence="3">Uncharacterized protein</fullName>
    </submittedName>
</protein>
<feature type="signal peptide" evidence="2">
    <location>
        <begin position="1"/>
        <end position="20"/>
    </location>
</feature>